<dbReference type="InterPro" id="IPR032519">
    <property type="entry name" value="YbgF_tri"/>
</dbReference>
<dbReference type="SUPFAM" id="SSF48452">
    <property type="entry name" value="TPR-like"/>
    <property type="match status" value="1"/>
</dbReference>
<comment type="subcellular location">
    <subcellularLocation>
        <location evidence="2">Periplasm</location>
    </subcellularLocation>
</comment>
<dbReference type="RefSeq" id="WP_215218695.1">
    <property type="nucleotide sequence ID" value="NZ_OU015430.1"/>
</dbReference>
<dbReference type="PROSITE" id="PS50005">
    <property type="entry name" value="TPR"/>
    <property type="match status" value="1"/>
</dbReference>
<dbReference type="InterPro" id="IPR011990">
    <property type="entry name" value="TPR-like_helical_dom_sf"/>
</dbReference>
<keyword evidence="2" id="KW-0574">Periplasm</keyword>
<dbReference type="Pfam" id="PF13525">
    <property type="entry name" value="YfiO"/>
    <property type="match status" value="1"/>
</dbReference>
<dbReference type="Proteomes" id="UP000680116">
    <property type="component" value="Chromosome"/>
</dbReference>
<proteinExistence type="inferred from homology"/>
<keyword evidence="7" id="KW-1185">Reference proteome</keyword>
<keyword evidence="3" id="KW-0802">TPR repeat</keyword>
<keyword evidence="1 2" id="KW-0732">Signal</keyword>
<dbReference type="InterPro" id="IPR014162">
    <property type="entry name" value="CpoB_C"/>
</dbReference>
<evidence type="ECO:0000256" key="2">
    <source>
        <dbReference type="HAMAP-Rule" id="MF_02066"/>
    </source>
</evidence>
<evidence type="ECO:0000256" key="1">
    <source>
        <dbReference type="ARBA" id="ARBA00022729"/>
    </source>
</evidence>
<organism evidence="6 7">
    <name type="scientific">Novilysobacter luteus</name>
    <dbReference type="NCBI Taxonomy" id="2822368"/>
    <lineage>
        <taxon>Bacteria</taxon>
        <taxon>Pseudomonadati</taxon>
        <taxon>Pseudomonadota</taxon>
        <taxon>Gammaproteobacteria</taxon>
        <taxon>Lysobacterales</taxon>
        <taxon>Lysobacteraceae</taxon>
        <taxon>Novilysobacter</taxon>
    </lineage>
</organism>
<dbReference type="InterPro" id="IPR019734">
    <property type="entry name" value="TPR_rpt"/>
</dbReference>
<dbReference type="NCBIfam" id="TIGR02795">
    <property type="entry name" value="tol_pal_ybgF"/>
    <property type="match status" value="1"/>
</dbReference>
<accession>A0ABN7R5T7</accession>
<dbReference type="Gene3D" id="1.25.40.10">
    <property type="entry name" value="Tetratricopeptide repeat domain"/>
    <property type="match status" value="1"/>
</dbReference>
<reference evidence="6 7" key="1">
    <citation type="submission" date="2021-04" db="EMBL/GenBank/DDBJ databases">
        <authorList>
            <person name="Rodrigo-Torres L."/>
            <person name="Arahal R. D."/>
            <person name="Lucena T."/>
        </authorList>
    </citation>
    <scope>NUCLEOTIDE SEQUENCE [LARGE SCALE GENOMIC DNA]</scope>
    <source>
        <strain evidence="6 7">CECT 30171</strain>
    </source>
</reference>
<evidence type="ECO:0000259" key="5">
    <source>
        <dbReference type="Pfam" id="PF16331"/>
    </source>
</evidence>
<feature type="repeat" description="TPR" evidence="3">
    <location>
        <begin position="188"/>
        <end position="221"/>
    </location>
</feature>
<feature type="domain" description="YbgF trimerisation" evidence="5">
    <location>
        <begin position="30"/>
        <end position="102"/>
    </location>
</feature>
<evidence type="ECO:0000313" key="6">
    <source>
        <dbReference type="EMBL" id="CAG4976452.1"/>
    </source>
</evidence>
<dbReference type="Gene3D" id="1.20.5.110">
    <property type="match status" value="1"/>
</dbReference>
<protein>
    <recommendedName>
        <fullName evidence="2">Cell division coordinator CpoB</fullName>
    </recommendedName>
</protein>
<evidence type="ECO:0000256" key="3">
    <source>
        <dbReference type="PROSITE-ProRule" id="PRU00339"/>
    </source>
</evidence>
<dbReference type="EMBL" id="OU015430">
    <property type="protein sequence ID" value="CAG4976452.1"/>
    <property type="molecule type" value="Genomic_DNA"/>
</dbReference>
<evidence type="ECO:0000259" key="4">
    <source>
        <dbReference type="Pfam" id="PF13525"/>
    </source>
</evidence>
<gene>
    <name evidence="2 6" type="primary">cpoB</name>
    <name evidence="6" type="ORF">LYB30171_02182</name>
</gene>
<feature type="chain" id="PRO_5044899193" description="Cell division coordinator CpoB" evidence="2">
    <location>
        <begin position="27"/>
        <end position="277"/>
    </location>
</feature>
<dbReference type="GO" id="GO:0051301">
    <property type="term" value="P:cell division"/>
    <property type="evidence" value="ECO:0007669"/>
    <property type="project" value="UniProtKB-KW"/>
</dbReference>
<feature type="domain" description="Outer membrane lipoprotein BamD-like" evidence="4">
    <location>
        <begin position="152"/>
        <end position="234"/>
    </location>
</feature>
<comment type="function">
    <text evidence="2">Mediates coordination of peptidoglycan synthesis and outer membrane constriction during cell division.</text>
</comment>
<keyword evidence="2" id="KW-0131">Cell cycle</keyword>
<dbReference type="HAMAP" id="MF_02066">
    <property type="entry name" value="CpoB"/>
    <property type="match status" value="1"/>
</dbReference>
<comment type="similarity">
    <text evidence="2">Belongs to the CpoB family.</text>
</comment>
<dbReference type="InterPro" id="IPR034706">
    <property type="entry name" value="CpoB"/>
</dbReference>
<keyword evidence="2 6" id="KW-0132">Cell division</keyword>
<feature type="signal peptide" evidence="2">
    <location>
        <begin position="1"/>
        <end position="26"/>
    </location>
</feature>
<sequence length="277" mass="29886" precursor="true">MRNIHKTLIATSLVAAALVAAAPASAQRMSLAERVTRLEQQAGNNQVSVDLLRQVNLLKEEVVALRSQVEQLGHEQEQLKSSARAQYLDLDGRINRLDGGAGTPALDASTPAEVADPALAAARPAVEPTVEAGAGPTIYGDPGKLDQLEGEREAYDIAFDALKNGEYAESARLFHAFLGRFPGGAYAPNALYWLGESYYVTQNYKLALEQFEALMQRYPTHDKAPGAMLKVGLSQQGLDRLDDAERTLAEVASRYPGTDAARVASDRLGAIQLGRLR</sequence>
<dbReference type="InterPro" id="IPR039565">
    <property type="entry name" value="BamD-like"/>
</dbReference>
<name>A0ABN7R5T7_9GAMM</name>
<dbReference type="Pfam" id="PF16331">
    <property type="entry name" value="TolA_bind_tri"/>
    <property type="match status" value="1"/>
</dbReference>
<evidence type="ECO:0000313" key="7">
    <source>
        <dbReference type="Proteomes" id="UP000680116"/>
    </source>
</evidence>